<dbReference type="GO" id="GO:0005886">
    <property type="term" value="C:plasma membrane"/>
    <property type="evidence" value="ECO:0007669"/>
    <property type="project" value="UniProtKB-SubCell"/>
</dbReference>
<keyword evidence="4 7" id="KW-0812">Transmembrane</keyword>
<comment type="similarity">
    <text evidence="2">Belongs to the UPF0718 family.</text>
</comment>
<evidence type="ECO:0000313" key="9">
    <source>
        <dbReference type="Proteomes" id="UP000316921"/>
    </source>
</evidence>
<feature type="transmembrane region" description="Helical" evidence="7">
    <location>
        <begin position="87"/>
        <end position="113"/>
    </location>
</feature>
<evidence type="ECO:0000313" key="8">
    <source>
        <dbReference type="EMBL" id="QDU68181.1"/>
    </source>
</evidence>
<feature type="transmembrane region" description="Helical" evidence="7">
    <location>
        <begin position="12"/>
        <end position="36"/>
    </location>
</feature>
<feature type="transmembrane region" description="Helical" evidence="7">
    <location>
        <begin position="119"/>
        <end position="136"/>
    </location>
</feature>
<feature type="transmembrane region" description="Helical" evidence="7">
    <location>
        <begin position="255"/>
        <end position="278"/>
    </location>
</feature>
<sequence length="405" mass="43606">MAELLDLWSRAALTSLSFFWSALWAFVLGYAVSSLIQVFVTRSRMQRAMGDAGPRSVALGTLFGFISSSCSFAALSTTRSLFRKGAGLVPSLAFLLASTNLVIELGFVIAVFLSWEFVVGEYLGGLLLILVTWALVRLTRPARLVEQARGEDPDEASEEESRPLSRRLRSKAAWRDVARRYFMEWDMVVKDVTIGFAAAGAIAVFVPRSFFQALFPGGAEDAGFGGVLLDALIGPVAAFCPFIGSMGNVPLAGLLYHNGVSFAGVMAFLFSDLVVLPVLRIQIGYNGWRLALYIGAIFLAALVTVSVTLHYLFDAFGALPDGVAASSGERGPSFAIDHTFYLNLAFGALTAGLWWLRRTGDGAVDECEDEGDERSSGLSLDRVLVAIAWIAAGWVSIGALLSLVR</sequence>
<feature type="transmembrane region" description="Helical" evidence="7">
    <location>
        <begin position="290"/>
        <end position="313"/>
    </location>
</feature>
<proteinExistence type="inferred from homology"/>
<keyword evidence="3" id="KW-1003">Cell membrane</keyword>
<dbReference type="Pfam" id="PF03773">
    <property type="entry name" value="ArsP_1"/>
    <property type="match status" value="1"/>
</dbReference>
<dbReference type="KEGG" id="pbap:Pla133_32750"/>
<feature type="transmembrane region" description="Helical" evidence="7">
    <location>
        <begin position="222"/>
        <end position="243"/>
    </location>
</feature>
<dbReference type="InterPro" id="IPR005524">
    <property type="entry name" value="DUF318"/>
</dbReference>
<keyword evidence="9" id="KW-1185">Reference proteome</keyword>
<accession>A0A518BMH6</accession>
<evidence type="ECO:0000256" key="4">
    <source>
        <dbReference type="ARBA" id="ARBA00022692"/>
    </source>
</evidence>
<evidence type="ECO:0000256" key="7">
    <source>
        <dbReference type="SAM" id="Phobius"/>
    </source>
</evidence>
<feature type="transmembrane region" description="Helical" evidence="7">
    <location>
        <begin position="56"/>
        <end position="75"/>
    </location>
</feature>
<keyword evidence="6 7" id="KW-0472">Membrane</keyword>
<dbReference type="InterPro" id="IPR053166">
    <property type="entry name" value="UPF0718_permease"/>
</dbReference>
<dbReference type="AlphaFoldDB" id="A0A518BMH6"/>
<reference evidence="8 9" key="1">
    <citation type="submission" date="2019-02" db="EMBL/GenBank/DDBJ databases">
        <title>Deep-cultivation of Planctomycetes and their phenomic and genomic characterization uncovers novel biology.</title>
        <authorList>
            <person name="Wiegand S."/>
            <person name="Jogler M."/>
            <person name="Boedeker C."/>
            <person name="Pinto D."/>
            <person name="Vollmers J."/>
            <person name="Rivas-Marin E."/>
            <person name="Kohn T."/>
            <person name="Peeters S.H."/>
            <person name="Heuer A."/>
            <person name="Rast P."/>
            <person name="Oberbeckmann S."/>
            <person name="Bunk B."/>
            <person name="Jeske O."/>
            <person name="Meyerdierks A."/>
            <person name="Storesund J.E."/>
            <person name="Kallscheuer N."/>
            <person name="Luecker S."/>
            <person name="Lage O.M."/>
            <person name="Pohl T."/>
            <person name="Merkel B.J."/>
            <person name="Hornburger P."/>
            <person name="Mueller R.-W."/>
            <person name="Bruemmer F."/>
            <person name="Labrenz M."/>
            <person name="Spormann A.M."/>
            <person name="Op den Camp H."/>
            <person name="Overmann J."/>
            <person name="Amann R."/>
            <person name="Jetten M.S.M."/>
            <person name="Mascher T."/>
            <person name="Medema M.H."/>
            <person name="Devos D.P."/>
            <person name="Kaster A.-K."/>
            <person name="Ovreas L."/>
            <person name="Rohde M."/>
            <person name="Galperin M.Y."/>
            <person name="Jogler C."/>
        </authorList>
    </citation>
    <scope>NUCLEOTIDE SEQUENCE [LARGE SCALE GENOMIC DNA]</scope>
    <source>
        <strain evidence="8 9">Pla133</strain>
    </source>
</reference>
<comment type="subcellular location">
    <subcellularLocation>
        <location evidence="1">Cell membrane</location>
        <topology evidence="1">Multi-pass membrane protein</topology>
    </subcellularLocation>
</comment>
<feature type="transmembrane region" description="Helical" evidence="7">
    <location>
        <begin position="383"/>
        <end position="404"/>
    </location>
</feature>
<feature type="transmembrane region" description="Helical" evidence="7">
    <location>
        <begin position="188"/>
        <end position="210"/>
    </location>
</feature>
<evidence type="ECO:0000256" key="1">
    <source>
        <dbReference type="ARBA" id="ARBA00004651"/>
    </source>
</evidence>
<name>A0A518BMH6_9BACT</name>
<protein>
    <submittedName>
        <fullName evidence="8">Putative permease</fullName>
    </submittedName>
</protein>
<keyword evidence="5 7" id="KW-1133">Transmembrane helix</keyword>
<evidence type="ECO:0000256" key="6">
    <source>
        <dbReference type="ARBA" id="ARBA00023136"/>
    </source>
</evidence>
<dbReference type="EMBL" id="CP036287">
    <property type="protein sequence ID" value="QDU68181.1"/>
    <property type="molecule type" value="Genomic_DNA"/>
</dbReference>
<dbReference type="RefSeq" id="WP_145066979.1">
    <property type="nucleotide sequence ID" value="NZ_CP036287.1"/>
</dbReference>
<dbReference type="Proteomes" id="UP000316921">
    <property type="component" value="Chromosome"/>
</dbReference>
<gene>
    <name evidence="8" type="ORF">Pla133_32750</name>
</gene>
<dbReference type="PANTHER" id="PTHR42775">
    <property type="entry name" value="PERMEASE RV2963-RELATED"/>
    <property type="match status" value="1"/>
</dbReference>
<evidence type="ECO:0000256" key="2">
    <source>
        <dbReference type="ARBA" id="ARBA00006386"/>
    </source>
</evidence>
<organism evidence="8 9">
    <name type="scientific">Engelhardtia mirabilis</name>
    <dbReference type="NCBI Taxonomy" id="2528011"/>
    <lineage>
        <taxon>Bacteria</taxon>
        <taxon>Pseudomonadati</taxon>
        <taxon>Planctomycetota</taxon>
        <taxon>Planctomycetia</taxon>
        <taxon>Planctomycetia incertae sedis</taxon>
        <taxon>Engelhardtia</taxon>
    </lineage>
</organism>
<dbReference type="PANTHER" id="PTHR42775:SF1">
    <property type="entry name" value="PERMEASE RV2963-RELATED"/>
    <property type="match status" value="1"/>
</dbReference>
<evidence type="ECO:0000256" key="5">
    <source>
        <dbReference type="ARBA" id="ARBA00022989"/>
    </source>
</evidence>
<evidence type="ECO:0000256" key="3">
    <source>
        <dbReference type="ARBA" id="ARBA00022475"/>
    </source>
</evidence>